<keyword evidence="2" id="KW-0540">Nuclease</keyword>
<evidence type="ECO:0000313" key="2">
    <source>
        <dbReference type="EMBL" id="MBB5350248.1"/>
    </source>
</evidence>
<name>A0A840V635_9BACT</name>
<dbReference type="PANTHER" id="PTHR12121">
    <property type="entry name" value="CARBON CATABOLITE REPRESSOR PROTEIN 4"/>
    <property type="match status" value="1"/>
</dbReference>
<dbReference type="CDD" id="cd09083">
    <property type="entry name" value="EEP-1"/>
    <property type="match status" value="1"/>
</dbReference>
<dbReference type="EMBL" id="JACHFD010000002">
    <property type="protein sequence ID" value="MBB5350248.1"/>
    <property type="molecule type" value="Genomic_DNA"/>
</dbReference>
<dbReference type="SUPFAM" id="SSF56219">
    <property type="entry name" value="DNase I-like"/>
    <property type="match status" value="1"/>
</dbReference>
<comment type="caution">
    <text evidence="2">The sequence shown here is derived from an EMBL/GenBank/DDBJ whole genome shotgun (WGS) entry which is preliminary data.</text>
</comment>
<keyword evidence="2" id="KW-0269">Exonuclease</keyword>
<keyword evidence="2" id="KW-0378">Hydrolase</keyword>
<dbReference type="Proteomes" id="UP000557717">
    <property type="component" value="Unassembled WGS sequence"/>
</dbReference>
<dbReference type="Pfam" id="PF03372">
    <property type="entry name" value="Exo_endo_phos"/>
    <property type="match status" value="1"/>
</dbReference>
<keyword evidence="2" id="KW-0255">Endonuclease</keyword>
<dbReference type="Gene3D" id="3.60.10.10">
    <property type="entry name" value="Endonuclease/exonuclease/phosphatase"/>
    <property type="match status" value="1"/>
</dbReference>
<gene>
    <name evidence="2" type="ORF">HNR46_000472</name>
</gene>
<accession>A0A840V635</accession>
<feature type="domain" description="Endonuclease/exonuclease/phosphatase" evidence="1">
    <location>
        <begin position="39"/>
        <end position="290"/>
    </location>
</feature>
<dbReference type="GO" id="GO:0000175">
    <property type="term" value="F:3'-5'-RNA exonuclease activity"/>
    <property type="evidence" value="ECO:0007669"/>
    <property type="project" value="TreeGrafter"/>
</dbReference>
<evidence type="ECO:0000259" key="1">
    <source>
        <dbReference type="Pfam" id="PF03372"/>
    </source>
</evidence>
<reference evidence="2 3" key="1">
    <citation type="submission" date="2020-08" db="EMBL/GenBank/DDBJ databases">
        <title>Genomic Encyclopedia of Type Strains, Phase IV (KMG-IV): sequencing the most valuable type-strain genomes for metagenomic binning, comparative biology and taxonomic classification.</title>
        <authorList>
            <person name="Goeker M."/>
        </authorList>
    </citation>
    <scope>NUCLEOTIDE SEQUENCE [LARGE SCALE GENOMIC DNA]</scope>
    <source>
        <strain evidence="2 3">YC6886</strain>
    </source>
</reference>
<dbReference type="GO" id="GO:0004519">
    <property type="term" value="F:endonuclease activity"/>
    <property type="evidence" value="ECO:0007669"/>
    <property type="project" value="UniProtKB-KW"/>
</dbReference>
<dbReference type="PROSITE" id="PS51257">
    <property type="entry name" value="PROKAR_LIPOPROTEIN"/>
    <property type="match status" value="1"/>
</dbReference>
<dbReference type="AlphaFoldDB" id="A0A840V635"/>
<sequence length="308" mass="34663">MKSAILLFATTLAFTACRESPPPRAIIVREDGVIDLQLASFNIRREAGDDEGWRSWPQRIGRVVSAIRTLDPDILGIQEAVHFQAADLRASLPDYDFHGVGRGDGKRAGEYAAIFWKSDQFAAGERGTFWLSDFPDQPGSKTWGNTFSRCATWIRLTDLATGRPLFVLNTHWDHRHQGSREKASRLIAERIDALARPTEEVILLGDLNATEGNPAVDFLAGRGKNPWTHALTDPYAALHPREKNRRTLHFWEAHRDGWAKVDHILVSKGARFLEADILRAPTRELQPSDHYPVWAHIQFPLSSTQPPP</sequence>
<dbReference type="InterPro" id="IPR050410">
    <property type="entry name" value="CCR4/nocturin_mRNA_transcr"/>
</dbReference>
<organism evidence="2 3">
    <name type="scientific">Haloferula luteola</name>
    <dbReference type="NCBI Taxonomy" id="595692"/>
    <lineage>
        <taxon>Bacteria</taxon>
        <taxon>Pseudomonadati</taxon>
        <taxon>Verrucomicrobiota</taxon>
        <taxon>Verrucomicrobiia</taxon>
        <taxon>Verrucomicrobiales</taxon>
        <taxon>Verrucomicrobiaceae</taxon>
        <taxon>Haloferula</taxon>
    </lineage>
</organism>
<keyword evidence="3" id="KW-1185">Reference proteome</keyword>
<proteinExistence type="predicted"/>
<evidence type="ECO:0000313" key="3">
    <source>
        <dbReference type="Proteomes" id="UP000557717"/>
    </source>
</evidence>
<protein>
    <submittedName>
        <fullName evidence="2">Endonuclease/exonuclease/phosphatase family metal-dependent hydrolase</fullName>
    </submittedName>
</protein>
<dbReference type="InterPro" id="IPR005135">
    <property type="entry name" value="Endo/exonuclease/phosphatase"/>
</dbReference>
<dbReference type="RefSeq" id="WP_184015411.1">
    <property type="nucleotide sequence ID" value="NZ_JACHFD010000002.1"/>
</dbReference>
<dbReference type="InterPro" id="IPR036691">
    <property type="entry name" value="Endo/exonu/phosph_ase_sf"/>
</dbReference>
<dbReference type="PANTHER" id="PTHR12121:SF36">
    <property type="entry name" value="ENDONUCLEASE_EXONUCLEASE_PHOSPHATASE DOMAIN-CONTAINING PROTEIN"/>
    <property type="match status" value="1"/>
</dbReference>